<dbReference type="EMBL" id="JADMLG010000024">
    <property type="protein sequence ID" value="MBH0781419.1"/>
    <property type="molecule type" value="Genomic_DNA"/>
</dbReference>
<dbReference type="RefSeq" id="WP_196153745.1">
    <property type="nucleotide sequence ID" value="NZ_JADMLG010000024.1"/>
</dbReference>
<protein>
    <recommendedName>
        <fullName evidence="3">Transmembrane protein</fullName>
    </recommendedName>
</protein>
<evidence type="ECO:0008006" key="3">
    <source>
        <dbReference type="Google" id="ProtNLM"/>
    </source>
</evidence>
<dbReference type="Proteomes" id="UP000655751">
    <property type="component" value="Unassembled WGS sequence"/>
</dbReference>
<proteinExistence type="predicted"/>
<reference evidence="1" key="1">
    <citation type="submission" date="2020-11" db="EMBL/GenBank/DDBJ databases">
        <title>Nocardia NEAU-351.nov., a novel actinomycete isolated from the cow dung.</title>
        <authorList>
            <person name="Zhang X."/>
        </authorList>
    </citation>
    <scope>NUCLEOTIDE SEQUENCE</scope>
    <source>
        <strain evidence="1">NEAU-351</strain>
    </source>
</reference>
<accession>A0A931IH20</accession>
<dbReference type="AlphaFoldDB" id="A0A931IH20"/>
<organism evidence="1 2">
    <name type="scientific">Nocardia bovistercoris</name>
    <dbReference type="NCBI Taxonomy" id="2785916"/>
    <lineage>
        <taxon>Bacteria</taxon>
        <taxon>Bacillati</taxon>
        <taxon>Actinomycetota</taxon>
        <taxon>Actinomycetes</taxon>
        <taxon>Mycobacteriales</taxon>
        <taxon>Nocardiaceae</taxon>
        <taxon>Nocardia</taxon>
    </lineage>
</organism>
<evidence type="ECO:0000313" key="2">
    <source>
        <dbReference type="Proteomes" id="UP000655751"/>
    </source>
</evidence>
<sequence length="130" mass="14161">MATNGPFGIDPDDFDRALRGAGAELRELLGKAGLYLDRVDTAGSGSLMALLGQFVRPEWQEASNPEGETTGESGSGVWAIYTIDEDGRARVDQVFPNELEALRAHRDNIDERRKVRFLPYGVPAGVLDTP</sequence>
<name>A0A931IH20_9NOCA</name>
<comment type="caution">
    <text evidence="1">The sequence shown here is derived from an EMBL/GenBank/DDBJ whole genome shotgun (WGS) entry which is preliminary data.</text>
</comment>
<gene>
    <name evidence="1" type="ORF">IT779_34630</name>
</gene>
<evidence type="ECO:0000313" key="1">
    <source>
        <dbReference type="EMBL" id="MBH0781419.1"/>
    </source>
</evidence>
<keyword evidence="2" id="KW-1185">Reference proteome</keyword>